<name>A0AA86NP87_9EUKA</name>
<reference evidence="2 3" key="2">
    <citation type="submission" date="2024-07" db="EMBL/GenBank/DDBJ databases">
        <authorList>
            <person name="Akdeniz Z."/>
        </authorList>
    </citation>
    <scope>NUCLEOTIDE SEQUENCE [LARGE SCALE GENOMIC DNA]</scope>
</reference>
<comment type="caution">
    <text evidence="1">The sequence shown here is derived from an EMBL/GenBank/DDBJ whole genome shotgun (WGS) entry which is preliminary data.</text>
</comment>
<protein>
    <submittedName>
        <fullName evidence="2">Hypothetical_protein</fullName>
    </submittedName>
</protein>
<dbReference type="EMBL" id="CAXDID020000447">
    <property type="protein sequence ID" value="CAL6092729.1"/>
    <property type="molecule type" value="Genomic_DNA"/>
</dbReference>
<sequence length="177" mass="19655">MSGNTIASQYQKQSNFSTKDDEIVLISVRIEQADYLEYTLVLLGIKPGNAIVKQAQLFISVKKQVISLQHVLQGVLTKSVAQLKSKCYINSDTELIPVSCISFTNLKSGCATKVNVADLDWSKGTWQPLSTPSILMFEESLSAEINGQMIHSIRLYLSIFISETESSTIMCELEKLN</sequence>
<evidence type="ECO:0000313" key="1">
    <source>
        <dbReference type="EMBL" id="CAI9922506.1"/>
    </source>
</evidence>
<proteinExistence type="predicted"/>
<accession>A0AA86NP87</accession>
<reference evidence="1" key="1">
    <citation type="submission" date="2023-06" db="EMBL/GenBank/DDBJ databases">
        <authorList>
            <person name="Kurt Z."/>
        </authorList>
    </citation>
    <scope>NUCLEOTIDE SEQUENCE</scope>
</reference>
<dbReference type="AlphaFoldDB" id="A0AA86NP87"/>
<dbReference type="EMBL" id="CATOUU010000252">
    <property type="protein sequence ID" value="CAI9922506.1"/>
    <property type="molecule type" value="Genomic_DNA"/>
</dbReference>
<organism evidence="1">
    <name type="scientific">Hexamita inflata</name>
    <dbReference type="NCBI Taxonomy" id="28002"/>
    <lineage>
        <taxon>Eukaryota</taxon>
        <taxon>Metamonada</taxon>
        <taxon>Diplomonadida</taxon>
        <taxon>Hexamitidae</taxon>
        <taxon>Hexamitinae</taxon>
        <taxon>Hexamita</taxon>
    </lineage>
</organism>
<dbReference type="Proteomes" id="UP001642409">
    <property type="component" value="Unassembled WGS sequence"/>
</dbReference>
<evidence type="ECO:0000313" key="2">
    <source>
        <dbReference type="EMBL" id="CAL6092729.1"/>
    </source>
</evidence>
<evidence type="ECO:0000313" key="3">
    <source>
        <dbReference type="Proteomes" id="UP001642409"/>
    </source>
</evidence>
<gene>
    <name evidence="1" type="ORF">HINF_LOCUS10151</name>
    <name evidence="2" type="ORF">HINF_LOCUS66404</name>
</gene>
<keyword evidence="3" id="KW-1185">Reference proteome</keyword>